<feature type="non-terminal residue" evidence="1">
    <location>
        <position position="1"/>
    </location>
</feature>
<dbReference type="Proteomes" id="UP000789525">
    <property type="component" value="Unassembled WGS sequence"/>
</dbReference>
<accession>A0ACA9R7I3</accession>
<protein>
    <submittedName>
        <fullName evidence="1">77_t:CDS:1</fullName>
    </submittedName>
</protein>
<comment type="caution">
    <text evidence="1">The sequence shown here is derived from an EMBL/GenBank/DDBJ whole genome shotgun (WGS) entry which is preliminary data.</text>
</comment>
<keyword evidence="2" id="KW-1185">Reference proteome</keyword>
<evidence type="ECO:0000313" key="2">
    <source>
        <dbReference type="Proteomes" id="UP000789525"/>
    </source>
</evidence>
<proteinExistence type="predicted"/>
<gene>
    <name evidence="1" type="ORF">ACOLOM_LOCUS14307</name>
</gene>
<sequence>PRLLVEALGSKGFSSKVFGITNVLKLPPPFSKPNSPKASKGS</sequence>
<name>A0ACA9R7I3_9GLOM</name>
<reference evidence="1" key="1">
    <citation type="submission" date="2021-06" db="EMBL/GenBank/DDBJ databases">
        <authorList>
            <person name="Kallberg Y."/>
            <person name="Tangrot J."/>
            <person name="Rosling A."/>
        </authorList>
    </citation>
    <scope>NUCLEOTIDE SEQUENCE</scope>
    <source>
        <strain evidence="1">CL356</strain>
    </source>
</reference>
<evidence type="ECO:0000313" key="1">
    <source>
        <dbReference type="EMBL" id="CAG8780793.1"/>
    </source>
</evidence>
<feature type="non-terminal residue" evidence="1">
    <location>
        <position position="42"/>
    </location>
</feature>
<dbReference type="EMBL" id="CAJVPT010071611">
    <property type="protein sequence ID" value="CAG8780793.1"/>
    <property type="molecule type" value="Genomic_DNA"/>
</dbReference>
<organism evidence="1 2">
    <name type="scientific">Acaulospora colombiana</name>
    <dbReference type="NCBI Taxonomy" id="27376"/>
    <lineage>
        <taxon>Eukaryota</taxon>
        <taxon>Fungi</taxon>
        <taxon>Fungi incertae sedis</taxon>
        <taxon>Mucoromycota</taxon>
        <taxon>Glomeromycotina</taxon>
        <taxon>Glomeromycetes</taxon>
        <taxon>Diversisporales</taxon>
        <taxon>Acaulosporaceae</taxon>
        <taxon>Acaulospora</taxon>
    </lineage>
</organism>